<organism evidence="3 4">
    <name type="scientific">Artemisia annua</name>
    <name type="common">Sweet wormwood</name>
    <dbReference type="NCBI Taxonomy" id="35608"/>
    <lineage>
        <taxon>Eukaryota</taxon>
        <taxon>Viridiplantae</taxon>
        <taxon>Streptophyta</taxon>
        <taxon>Embryophyta</taxon>
        <taxon>Tracheophyta</taxon>
        <taxon>Spermatophyta</taxon>
        <taxon>Magnoliopsida</taxon>
        <taxon>eudicotyledons</taxon>
        <taxon>Gunneridae</taxon>
        <taxon>Pentapetalae</taxon>
        <taxon>asterids</taxon>
        <taxon>campanulids</taxon>
        <taxon>Asterales</taxon>
        <taxon>Asteraceae</taxon>
        <taxon>Asteroideae</taxon>
        <taxon>Anthemideae</taxon>
        <taxon>Artemisiinae</taxon>
        <taxon>Artemisia</taxon>
    </lineage>
</organism>
<protein>
    <submittedName>
        <fullName evidence="3">Pentatricopeptide repeat protein</fullName>
    </submittedName>
</protein>
<dbReference type="Proteomes" id="UP000245207">
    <property type="component" value="Unassembled WGS sequence"/>
</dbReference>
<sequence length="76" mass="8893">MEECGLFPDDITYNVIFQDLLKKNECQEAEIYLEKMINQGFMPNRATFEMLLPLIPNVGQDSRLRTIIQKLTNVEK</sequence>
<dbReference type="PROSITE" id="PS51375">
    <property type="entry name" value="PPR"/>
    <property type="match status" value="1"/>
</dbReference>
<dbReference type="EMBL" id="PKPP01009711">
    <property type="protein sequence ID" value="PWA47648.1"/>
    <property type="molecule type" value="Genomic_DNA"/>
</dbReference>
<dbReference type="InterPro" id="IPR002885">
    <property type="entry name" value="PPR_rpt"/>
</dbReference>
<feature type="repeat" description="PPR" evidence="2">
    <location>
        <begin position="9"/>
        <end position="43"/>
    </location>
</feature>
<gene>
    <name evidence="3" type="ORF">CTI12_AA497370</name>
</gene>
<keyword evidence="1" id="KW-0677">Repeat</keyword>
<dbReference type="Gene3D" id="1.25.40.10">
    <property type="entry name" value="Tetratricopeptide repeat domain"/>
    <property type="match status" value="1"/>
</dbReference>
<evidence type="ECO:0000256" key="2">
    <source>
        <dbReference type="PROSITE-ProRule" id="PRU00708"/>
    </source>
</evidence>
<accession>A0A2U1LF91</accession>
<dbReference type="InterPro" id="IPR011990">
    <property type="entry name" value="TPR-like_helical_dom_sf"/>
</dbReference>
<reference evidence="3 4" key="1">
    <citation type="journal article" date="2018" name="Mol. Plant">
        <title>The genome of Artemisia annua provides insight into the evolution of Asteraceae family and artemisinin biosynthesis.</title>
        <authorList>
            <person name="Shen Q."/>
            <person name="Zhang L."/>
            <person name="Liao Z."/>
            <person name="Wang S."/>
            <person name="Yan T."/>
            <person name="Shi P."/>
            <person name="Liu M."/>
            <person name="Fu X."/>
            <person name="Pan Q."/>
            <person name="Wang Y."/>
            <person name="Lv Z."/>
            <person name="Lu X."/>
            <person name="Zhang F."/>
            <person name="Jiang W."/>
            <person name="Ma Y."/>
            <person name="Chen M."/>
            <person name="Hao X."/>
            <person name="Li L."/>
            <person name="Tang Y."/>
            <person name="Lv G."/>
            <person name="Zhou Y."/>
            <person name="Sun X."/>
            <person name="Brodelius P.E."/>
            <person name="Rose J.K.C."/>
            <person name="Tang K."/>
        </authorList>
    </citation>
    <scope>NUCLEOTIDE SEQUENCE [LARGE SCALE GENOMIC DNA]</scope>
    <source>
        <strain evidence="4">cv. Huhao1</strain>
        <tissue evidence="3">Leaf</tissue>
    </source>
</reference>
<evidence type="ECO:0000256" key="1">
    <source>
        <dbReference type="ARBA" id="ARBA00022737"/>
    </source>
</evidence>
<evidence type="ECO:0000313" key="4">
    <source>
        <dbReference type="Proteomes" id="UP000245207"/>
    </source>
</evidence>
<comment type="caution">
    <text evidence="3">The sequence shown here is derived from an EMBL/GenBank/DDBJ whole genome shotgun (WGS) entry which is preliminary data.</text>
</comment>
<proteinExistence type="predicted"/>
<evidence type="ECO:0000313" key="3">
    <source>
        <dbReference type="EMBL" id="PWA47648.1"/>
    </source>
</evidence>
<dbReference type="Pfam" id="PF13041">
    <property type="entry name" value="PPR_2"/>
    <property type="match status" value="1"/>
</dbReference>
<dbReference type="OrthoDB" id="185373at2759"/>
<dbReference type="AlphaFoldDB" id="A0A2U1LF91"/>
<name>A0A2U1LF91_ARTAN</name>
<keyword evidence="4" id="KW-1185">Reference proteome</keyword>